<name>A0A1F5SWC1_9BACT</name>
<sequence>MKMKLNRRTSKKQRATAILKKLFPEGIKEEKIWNSFVGCLKPGERAPHLSAQKLKIVKARKTGIKERIQKNFPNEEDQLYIIRHGEVGLQQTLIQIIWHFHDSHILEAKNGVFLQGDTVSQLILDWAAQAVITMLLTRIKARPTPPA</sequence>
<evidence type="ECO:0000313" key="1">
    <source>
        <dbReference type="EMBL" id="OGF30786.1"/>
    </source>
</evidence>
<reference evidence="1 2" key="1">
    <citation type="journal article" date="2016" name="Nat. Commun.">
        <title>Thousands of microbial genomes shed light on interconnected biogeochemical processes in an aquifer system.</title>
        <authorList>
            <person name="Anantharaman K."/>
            <person name="Brown C.T."/>
            <person name="Hug L.A."/>
            <person name="Sharon I."/>
            <person name="Castelle C.J."/>
            <person name="Probst A.J."/>
            <person name="Thomas B.C."/>
            <person name="Singh A."/>
            <person name="Wilkins M.J."/>
            <person name="Karaoz U."/>
            <person name="Brodie E.L."/>
            <person name="Williams K.H."/>
            <person name="Hubbard S.S."/>
            <person name="Banfield J.F."/>
        </authorList>
    </citation>
    <scope>NUCLEOTIDE SEQUENCE [LARGE SCALE GENOMIC DNA]</scope>
</reference>
<dbReference type="AlphaFoldDB" id="A0A1F5SWC1"/>
<dbReference type="EMBL" id="MFFY01000036">
    <property type="protein sequence ID" value="OGF30786.1"/>
    <property type="molecule type" value="Genomic_DNA"/>
</dbReference>
<gene>
    <name evidence="1" type="ORF">A3H09_00630</name>
</gene>
<evidence type="ECO:0000313" key="2">
    <source>
        <dbReference type="Proteomes" id="UP000176915"/>
    </source>
</evidence>
<accession>A0A1F5SWC1</accession>
<comment type="caution">
    <text evidence="1">The sequence shown here is derived from an EMBL/GenBank/DDBJ whole genome shotgun (WGS) entry which is preliminary data.</text>
</comment>
<protein>
    <submittedName>
        <fullName evidence="1">Uncharacterized protein</fullName>
    </submittedName>
</protein>
<dbReference type="Proteomes" id="UP000176915">
    <property type="component" value="Unassembled WGS sequence"/>
</dbReference>
<organism evidence="1 2">
    <name type="scientific">Candidatus Falkowbacteria bacterium RIFCSPLOWO2_12_FULL_45_13</name>
    <dbReference type="NCBI Taxonomy" id="1797991"/>
    <lineage>
        <taxon>Bacteria</taxon>
        <taxon>Candidatus Falkowiibacteriota</taxon>
    </lineage>
</organism>
<proteinExistence type="predicted"/>